<gene>
    <name evidence="1" type="ORF">MJO28_014863</name>
</gene>
<evidence type="ECO:0000313" key="2">
    <source>
        <dbReference type="Proteomes" id="UP001060170"/>
    </source>
</evidence>
<proteinExistence type="predicted"/>
<reference evidence="2" key="1">
    <citation type="journal article" date="2018" name="BMC Genomics">
        <title>Genomic insights into host adaptation between the wheat stripe rust pathogen (Puccinia striiformis f. sp. tritici) and the barley stripe rust pathogen (Puccinia striiformis f. sp. hordei).</title>
        <authorList>
            <person name="Xia C."/>
            <person name="Wang M."/>
            <person name="Yin C."/>
            <person name="Cornejo O.E."/>
            <person name="Hulbert S.H."/>
            <person name="Chen X."/>
        </authorList>
    </citation>
    <scope>NUCLEOTIDE SEQUENCE [LARGE SCALE GENOMIC DNA]</scope>
    <source>
        <strain evidence="2">93-210</strain>
    </source>
</reference>
<evidence type="ECO:0000313" key="1">
    <source>
        <dbReference type="EMBL" id="KAI7937943.1"/>
    </source>
</evidence>
<dbReference type="Proteomes" id="UP001060170">
    <property type="component" value="Chromosome 16"/>
</dbReference>
<sequence length="942" mass="105009">MSRTRSNGPALYEATDLTGAPRGRHARKLPSGTQTNARNSIDQPKVLEGVDRTERRVPSDPITEDRSQCPGDLTQQSQPGRIQSDLRPRCCNYETESLRGCKSPEQLGADNTGIERGEHGSRDSTPPNSGLATSSCSPTGAANQTFTSLPTFDSSTSSNRSVETLQSAPAGIPSEPKTCETKKPEEQPSTSTSGSSLPTDRQDESTAQLSSLDPPGDHPLGAHPSRDLPRVGSDEVPKPRRRDSSPTPRGKRTSSKLTRNELVTLLQELFTSIEKIVDTNAPDISKQINLRSNTELKNIIGQRSDSIDTRLKSLQFTSENTISILNKTPLSNILSSLINFSKNSICNDSEIKSLILENLCYLKDNLPQSDQKLNEIILSNNKLHSSFDNLFSHVYDKLDNFSKIMYRSFTDNAEKIESFSQSNLLSTSSLSTDMRQIKTMIENNERDPVSNNNSKENSRSHCHNDLNNPDNEITGAVLTIGNDQSVCHCHDKILELKLVHELLNELNDKIENLIDSTVEPIKDIQQRLLIIENNQNRQFQSLSDKIDSLLNAKSESQQPMSYFQSDHKEHSTSCTNLPGQENSKGKSREVESPLHPKNDSNRSTSLYPVTSKEALDNFVQPTNSKPTFSSDTTRIINQSLSRLETWPTFTGDGEYNHIDFIKTIDALQEDSQCEDGVIINKLRDIMTGVAKQWFDSVRNAVGHQSWAFWKSLIEQKYGTINWRKRMMRLFDQDKFVPGAVPASVWVTTQYKRITACEPATSSEMIIFKLLSKMDKDVSFSAQNTICNNVDLTSLINALDDITEYTQLGRNRPRYDLSNNKPSNHSTPSTTLDKSKDSKQKEGSSKLKCYTCNQPGHSSRNCPKSSRKISQLEGESDSESEDEQEQSSEPPILCISPNTIDYFITPVSGSNNLVEMECSGRKCQVLLDSGAYKSVVGKNYTHL</sequence>
<reference evidence="2" key="2">
    <citation type="journal article" date="2018" name="Mol. Plant Microbe Interact.">
        <title>Genome sequence resources for the wheat stripe rust pathogen (Puccinia striiformis f. sp. tritici) and the barley stripe rust pathogen (Puccinia striiformis f. sp. hordei).</title>
        <authorList>
            <person name="Xia C."/>
            <person name="Wang M."/>
            <person name="Yin C."/>
            <person name="Cornejo O.E."/>
            <person name="Hulbert S.H."/>
            <person name="Chen X."/>
        </authorList>
    </citation>
    <scope>NUCLEOTIDE SEQUENCE [LARGE SCALE GENOMIC DNA]</scope>
    <source>
        <strain evidence="2">93-210</strain>
    </source>
</reference>
<organism evidence="1 2">
    <name type="scientific">Puccinia striiformis f. sp. tritici</name>
    <dbReference type="NCBI Taxonomy" id="168172"/>
    <lineage>
        <taxon>Eukaryota</taxon>
        <taxon>Fungi</taxon>
        <taxon>Dikarya</taxon>
        <taxon>Basidiomycota</taxon>
        <taxon>Pucciniomycotina</taxon>
        <taxon>Pucciniomycetes</taxon>
        <taxon>Pucciniales</taxon>
        <taxon>Pucciniaceae</taxon>
        <taxon>Puccinia</taxon>
    </lineage>
</organism>
<dbReference type="EMBL" id="CM045880">
    <property type="protein sequence ID" value="KAI7937943.1"/>
    <property type="molecule type" value="Genomic_DNA"/>
</dbReference>
<reference evidence="1 2" key="3">
    <citation type="journal article" date="2022" name="Microbiol. Spectr.">
        <title>Folding features and dynamics of 3D genome architecture in plant fungal pathogens.</title>
        <authorList>
            <person name="Xia C."/>
        </authorList>
    </citation>
    <scope>NUCLEOTIDE SEQUENCE [LARGE SCALE GENOMIC DNA]</scope>
    <source>
        <strain evidence="1 2">93-210</strain>
    </source>
</reference>
<keyword evidence="2" id="KW-1185">Reference proteome</keyword>
<comment type="caution">
    <text evidence="1">The sequence shown here is derived from an EMBL/GenBank/DDBJ whole genome shotgun (WGS) entry which is preliminary data.</text>
</comment>
<protein>
    <submittedName>
        <fullName evidence="1">Uncharacterized protein</fullName>
    </submittedName>
</protein>
<accession>A0ACC0DSP3</accession>
<name>A0ACC0DSP3_9BASI</name>